<dbReference type="Pfam" id="PF10364">
    <property type="entry name" value="NKWYS"/>
    <property type="match status" value="1"/>
</dbReference>
<dbReference type="EMBL" id="FZNY01000007">
    <property type="protein sequence ID" value="SNS12949.1"/>
    <property type="molecule type" value="Genomic_DNA"/>
</dbReference>
<dbReference type="InterPro" id="IPR018831">
    <property type="entry name" value="Uncharacterised_NKWYS"/>
</dbReference>
<organism evidence="1 2">
    <name type="scientific">Dokdonia pacifica</name>
    <dbReference type="NCBI Taxonomy" id="1627892"/>
    <lineage>
        <taxon>Bacteria</taxon>
        <taxon>Pseudomonadati</taxon>
        <taxon>Bacteroidota</taxon>
        <taxon>Flavobacteriia</taxon>
        <taxon>Flavobacteriales</taxon>
        <taxon>Flavobacteriaceae</taxon>
        <taxon>Dokdonia</taxon>
    </lineage>
</organism>
<sequence>MIKPFLKYHIKDRWVLWQQERQLKTSQEEPVLIFTMAKVGSSSVYHSLKNQSNIPCFHMHTLSVEEEMNAKELCKEKGVYPGSRTPVFILHTHLLEKQRTFKVISLFRNPIERNLSAFFEAFEVYMGVPAHLYKGSLQEIENAFHSKLDHSYCKEWFDTHFKSQIGVNVYEYAFAKAKGHAIIKSNQVDILVLKTNLNDTLKSKLVGDFCGLENFTLQNINVTDAKKEAKLYANFKSYIRFSKSYLEGQLESKYMHHFFTEEEKEALYKKWLAS</sequence>
<protein>
    <submittedName>
        <fullName evidence="1">Putative capsular polysaccharide synthesis protein</fullName>
    </submittedName>
</protein>
<dbReference type="SUPFAM" id="SSF52540">
    <property type="entry name" value="P-loop containing nucleoside triphosphate hydrolases"/>
    <property type="match status" value="1"/>
</dbReference>
<evidence type="ECO:0000313" key="2">
    <source>
        <dbReference type="Proteomes" id="UP000198379"/>
    </source>
</evidence>
<accession>A0A239BZ64</accession>
<dbReference type="Proteomes" id="UP000198379">
    <property type="component" value="Unassembled WGS sequence"/>
</dbReference>
<reference evidence="1 2" key="1">
    <citation type="submission" date="2017-06" db="EMBL/GenBank/DDBJ databases">
        <authorList>
            <person name="Kim H.J."/>
            <person name="Triplett B.A."/>
        </authorList>
    </citation>
    <scope>NUCLEOTIDE SEQUENCE [LARGE SCALE GENOMIC DNA]</scope>
    <source>
        <strain evidence="1 2">DSM 25597</strain>
    </source>
</reference>
<dbReference type="AlphaFoldDB" id="A0A239BZ64"/>
<name>A0A239BZ64_9FLAO</name>
<gene>
    <name evidence="1" type="ORF">SAMN06265376_10724</name>
</gene>
<keyword evidence="2" id="KW-1185">Reference proteome</keyword>
<dbReference type="RefSeq" id="WP_089373029.1">
    <property type="nucleotide sequence ID" value="NZ_BMEP01000004.1"/>
</dbReference>
<dbReference type="InterPro" id="IPR027417">
    <property type="entry name" value="P-loop_NTPase"/>
</dbReference>
<evidence type="ECO:0000313" key="1">
    <source>
        <dbReference type="EMBL" id="SNS12949.1"/>
    </source>
</evidence>
<dbReference type="OrthoDB" id="286125at2"/>
<proteinExistence type="predicted"/>
<dbReference type="Gene3D" id="3.40.50.300">
    <property type="entry name" value="P-loop containing nucleotide triphosphate hydrolases"/>
    <property type="match status" value="1"/>
</dbReference>